<keyword evidence="3" id="KW-1185">Reference proteome</keyword>
<evidence type="ECO:0000313" key="3">
    <source>
        <dbReference type="Proteomes" id="UP001151760"/>
    </source>
</evidence>
<dbReference type="Proteomes" id="UP001151760">
    <property type="component" value="Unassembled WGS sequence"/>
</dbReference>
<organism evidence="2 3">
    <name type="scientific">Tanacetum coccineum</name>
    <dbReference type="NCBI Taxonomy" id="301880"/>
    <lineage>
        <taxon>Eukaryota</taxon>
        <taxon>Viridiplantae</taxon>
        <taxon>Streptophyta</taxon>
        <taxon>Embryophyta</taxon>
        <taxon>Tracheophyta</taxon>
        <taxon>Spermatophyta</taxon>
        <taxon>Magnoliopsida</taxon>
        <taxon>eudicotyledons</taxon>
        <taxon>Gunneridae</taxon>
        <taxon>Pentapetalae</taxon>
        <taxon>asterids</taxon>
        <taxon>campanulids</taxon>
        <taxon>Asterales</taxon>
        <taxon>Asteraceae</taxon>
        <taxon>Asteroideae</taxon>
        <taxon>Anthemideae</taxon>
        <taxon>Anthemidinae</taxon>
        <taxon>Tanacetum</taxon>
    </lineage>
</organism>
<proteinExistence type="predicted"/>
<accession>A0ABQ5DK71</accession>
<comment type="caution">
    <text evidence="2">The sequence shown here is derived from an EMBL/GenBank/DDBJ whole genome shotgun (WGS) entry which is preliminary data.</text>
</comment>
<reference evidence="2" key="2">
    <citation type="submission" date="2022-01" db="EMBL/GenBank/DDBJ databases">
        <authorList>
            <person name="Yamashiro T."/>
            <person name="Shiraishi A."/>
            <person name="Satake H."/>
            <person name="Nakayama K."/>
        </authorList>
    </citation>
    <scope>NUCLEOTIDE SEQUENCE</scope>
</reference>
<feature type="compositionally biased region" description="Acidic residues" evidence="1">
    <location>
        <begin position="40"/>
        <end position="63"/>
    </location>
</feature>
<dbReference type="EMBL" id="BQNB010015402">
    <property type="protein sequence ID" value="GJT39620.1"/>
    <property type="molecule type" value="Genomic_DNA"/>
</dbReference>
<protein>
    <submittedName>
        <fullName evidence="2">Uncharacterized protein</fullName>
    </submittedName>
</protein>
<sequence>MSTYIADDQEKEKEEEKEKADDDDDDMTSDHKVSTPPDYELTEEDENQQDDDTMGEEQGDEDNRELYGYLNIKPKVSSLESDLSKLKQTNQFAKALSSIPGIVNKYLATKVKIYGRCGCSVEIRQAKR</sequence>
<feature type="compositionally biased region" description="Basic and acidic residues" evidence="1">
    <location>
        <begin position="8"/>
        <end position="20"/>
    </location>
</feature>
<evidence type="ECO:0000256" key="1">
    <source>
        <dbReference type="SAM" id="MobiDB-lite"/>
    </source>
</evidence>
<gene>
    <name evidence="2" type="ORF">Tco_0939485</name>
</gene>
<evidence type="ECO:0000313" key="2">
    <source>
        <dbReference type="EMBL" id="GJT39620.1"/>
    </source>
</evidence>
<reference evidence="2" key="1">
    <citation type="journal article" date="2022" name="Int. J. Mol. Sci.">
        <title>Draft Genome of Tanacetum Coccineum: Genomic Comparison of Closely Related Tanacetum-Family Plants.</title>
        <authorList>
            <person name="Yamashiro T."/>
            <person name="Shiraishi A."/>
            <person name="Nakayama K."/>
            <person name="Satake H."/>
        </authorList>
    </citation>
    <scope>NUCLEOTIDE SEQUENCE</scope>
</reference>
<feature type="region of interest" description="Disordered" evidence="1">
    <location>
        <begin position="1"/>
        <end position="64"/>
    </location>
</feature>
<name>A0ABQ5DK71_9ASTR</name>